<proteinExistence type="predicted"/>
<evidence type="ECO:0000313" key="2">
    <source>
        <dbReference type="Proteomes" id="UP000015348"/>
    </source>
</evidence>
<dbReference type="Proteomes" id="UP000015348">
    <property type="component" value="Unassembled WGS sequence"/>
</dbReference>
<organism evidence="1 2">
    <name type="scientific">Mycoplasma yeatsii 13926</name>
    <dbReference type="NCBI Taxonomy" id="1188240"/>
    <lineage>
        <taxon>Bacteria</taxon>
        <taxon>Bacillati</taxon>
        <taxon>Mycoplasmatota</taxon>
        <taxon>Mollicutes</taxon>
        <taxon>Mycoplasmataceae</taxon>
        <taxon>Mycoplasma</taxon>
    </lineage>
</organism>
<dbReference type="InterPro" id="IPR011889">
    <property type="entry name" value="Liste_lipo_26"/>
</dbReference>
<comment type="caution">
    <text evidence="1">The sequence shown here is derived from an EMBL/GenBank/DDBJ whole genome shotgun (WGS) entry which is preliminary data.</text>
</comment>
<accession>S6G886</accession>
<reference evidence="1 2" key="1">
    <citation type="journal article" date="2013" name="Genome Announc.">
        <title>Draft Genome Sequences of Mycoplasma auris and Mycoplasma yeatsii, Two Species of the Ear Canal of Caprinae.</title>
        <authorList>
            <person name="Dordet-Frisoni E."/>
            <person name="Baranowski E."/>
            <person name="Barre A."/>
            <person name="Blanchard A."/>
            <person name="Breton M."/>
            <person name="Couture C."/>
            <person name="Dupuy V."/>
            <person name="Gaurivaud P."/>
            <person name="Jacob D."/>
            <person name="Lemaitre C."/>
            <person name="Manso-Silvan L."/>
            <person name="Nikolski M."/>
            <person name="Nouvel L.X."/>
            <person name="Poumarat F."/>
            <person name="Sirand-Pugnet P."/>
            <person name="Thebault P."/>
            <person name="Theil S."/>
            <person name="Thiaucourt F."/>
            <person name="Citti C."/>
            <person name="Tardy F."/>
        </authorList>
    </citation>
    <scope>NUCLEOTIDE SEQUENCE [LARGE SCALE GENOMIC DNA]</scope>
    <source>
        <strain evidence="1 2">13926</strain>
    </source>
</reference>
<evidence type="ECO:0000313" key="1">
    <source>
        <dbReference type="EMBL" id="EOA06940.1"/>
    </source>
</evidence>
<protein>
    <recommendedName>
        <fullName evidence="3">PARCEL domain-containing protein</fullName>
    </recommendedName>
</protein>
<dbReference type="EMBL" id="AORK01000030">
    <property type="protein sequence ID" value="EOA06940.1"/>
    <property type="molecule type" value="Genomic_DNA"/>
</dbReference>
<dbReference type="OrthoDB" id="394708at2"/>
<dbReference type="NCBIfam" id="TIGR02167">
    <property type="entry name" value="Liste_lipo_26"/>
    <property type="match status" value="6"/>
</dbReference>
<dbReference type="RefSeq" id="WP_004430145.1">
    <property type="nucleotide sequence ID" value="NZ_AORK01000030.1"/>
</dbReference>
<dbReference type="AlphaFoldDB" id="S6G886"/>
<dbReference type="InterPro" id="IPR005046">
    <property type="entry name" value="DUF285"/>
</dbReference>
<dbReference type="PATRIC" id="fig|1188240.3.peg.706"/>
<name>S6G886_9MOLU</name>
<dbReference type="Pfam" id="PF03382">
    <property type="entry name" value="DUF285"/>
    <property type="match status" value="3"/>
</dbReference>
<dbReference type="eggNOG" id="COG4886">
    <property type="taxonomic scope" value="Bacteria"/>
</dbReference>
<sequence length="680" mass="78859">MQNNSPYNNSVELSFDLSLDLTALITNRDLGNINSNDLNKEKIISLIKENNSSLHIDFSKLDLEIQNNKVIVKPKPGDKTYEGVVELVFKVSQNLRTLISNTDLGLIEQDDLQPNKLIEIIKSKNPNIQIDFSKLDLVINQAENKVIVKPKSNDKTYENQAELTFDLFSESDNQIVEQIKTVWNTEFKDKFRSYDDPDYEWQTSIASKNTILKVFSERLEKNGLSNLNINYLNKPIFDWQSPDDGEDLEFVYKGKVISLNVGKINAKALTEYNEYEKGSENKKATKIGYFINTQGLFQIDRFLSSVKEVPDELPDIINDLSRGFTFNGNESIEGIENWDTKNVIRMSQTFYDTYKFNQDISSWNTENVTDMSWMFRSSKFNRNIGNWNTKNVKNMSYMFGWNEVFNQDISNWDTSNVTDMSHMFYKAKVFNQDISKWNINSLQKINSMFSDAEAFNQDVNTKQVVKDDGSTYTAWDISKLTSLGGVFFGAKSFNSSLDKWNTENITSMVSTFSKTEIFNQDISMWNTSKVTNMSSMFNDAKSFNQDISKWNTSNVNDMSSMFSDAKAFNQDIKTKQVKKDDGSTYTAWDTSKVTNMSYMFSWAESFNQNISNWNTSKVTNMSSMFWLAKSFEQNISNWDVNEVERHREFINDESKLKDKLEFIPEKFRQKLIEEFNKNKK</sequence>
<gene>
    <name evidence="1" type="ORF">MYEA_7110</name>
</gene>
<evidence type="ECO:0008006" key="3">
    <source>
        <dbReference type="Google" id="ProtNLM"/>
    </source>
</evidence>